<name>A0A8H3QT75_9GLOM</name>
<dbReference type="OrthoDB" id="2428127at2759"/>
<dbReference type="AlphaFoldDB" id="A0A8H3QT75"/>
<evidence type="ECO:0000313" key="2">
    <source>
        <dbReference type="EMBL" id="GES91880.1"/>
    </source>
</evidence>
<evidence type="ECO:0000256" key="1">
    <source>
        <dbReference type="SAM" id="MobiDB-lite"/>
    </source>
</evidence>
<reference evidence="2" key="1">
    <citation type="submission" date="2019-10" db="EMBL/GenBank/DDBJ databases">
        <title>Conservation and host-specific expression of non-tandemly repeated heterogenous ribosome RNA gene in arbuscular mycorrhizal fungi.</title>
        <authorList>
            <person name="Maeda T."/>
            <person name="Kobayashi Y."/>
            <person name="Nakagawa T."/>
            <person name="Ezawa T."/>
            <person name="Yamaguchi K."/>
            <person name="Bino T."/>
            <person name="Nishimoto Y."/>
            <person name="Shigenobu S."/>
            <person name="Kawaguchi M."/>
        </authorList>
    </citation>
    <scope>NUCLEOTIDE SEQUENCE</scope>
    <source>
        <strain evidence="2">HR1</strain>
    </source>
</reference>
<comment type="caution">
    <text evidence="2">The sequence shown here is derived from an EMBL/GenBank/DDBJ whole genome shotgun (WGS) entry which is preliminary data.</text>
</comment>
<feature type="compositionally biased region" description="Acidic residues" evidence="1">
    <location>
        <begin position="782"/>
        <end position="830"/>
    </location>
</feature>
<feature type="region of interest" description="Disordered" evidence="1">
    <location>
        <begin position="772"/>
        <end position="843"/>
    </location>
</feature>
<protein>
    <submittedName>
        <fullName evidence="2">Uncharacterized protein</fullName>
    </submittedName>
</protein>
<accession>A0A8H3QT75</accession>
<gene>
    <name evidence="2" type="ORF">RCL2_001868000</name>
</gene>
<organism evidence="2 3">
    <name type="scientific">Rhizophagus clarus</name>
    <dbReference type="NCBI Taxonomy" id="94130"/>
    <lineage>
        <taxon>Eukaryota</taxon>
        <taxon>Fungi</taxon>
        <taxon>Fungi incertae sedis</taxon>
        <taxon>Mucoromycota</taxon>
        <taxon>Glomeromycotina</taxon>
        <taxon>Glomeromycetes</taxon>
        <taxon>Glomerales</taxon>
        <taxon>Glomeraceae</taxon>
        <taxon>Rhizophagus</taxon>
    </lineage>
</organism>
<sequence length="925" mass="108476">MGLIQLQIIKPFFTIVRKKCEKHDAFINILDVEKEICFLLFECDKIFADHPIIFYQLRKIIRENRCETNLLSSIHTLLLRLSRLAEHHDEKIKKIIAILQIITENTIKYCNPDYAFNTSTPLPTNFTNDVKDQIAQMDFSLHKEEIEYLQRLKLNYGLYYKDRNFIPTKPIIEGGQLKVEKYSENKFVYEPINDNSPNSAWGLFEDKFTVNSDNNLLEFEQIKGQPYLLAKTDIKIIIPIFKVSYFGECFNEHSTDGQHPKTEFLSREVLVGGSLIIRNVENLVEFDKLKAQIVWAIKEASYSGKNIFKLAIVKNVEDSNGNPLHNMKDLINYITQIYEIRHHAVVAYEKMIPVNQIEDQDPYNYFDIRLIPGITDYHKEITIEHWIHGNIHLNLPFWIKEYKLEYAKVVTDFKVKTGKKLALEFLSVPLIEWENNTELNISVLLNSKNYINYTCENPLRESEIPFLKLPRNAEVLSIHRRNENIISQCKIFHEKIIWEKQISKPSQVLIKDINNALDGERPYESLTKVFSEYGHVIRTEINISKNALHANQWDLLDKQKLIPLYEILDNDIKSRIQDLSTNKVLMKGYAKFSNKIQSRLVEFNRYMASGDYTVVGSVIANNEKLESLYATFKMIDPSGFIIFLHNVKTHNIKNNEESIEDFEVVWQVIGKPKNVGYFSKDNRDIKVLSAQSKFFRLPREKATYPVPPVYFEEELTPGSIIVTSIQYILHGGSILDVGVKSWYGIFELKNVSGKRIDLEVINHMVVDTTVKTKTRQQHEEIERSDDNDEDEEEKENEDENEDEEKYEDEEEDKNEEDKDEEDENEEDEETKEEKEDKKEEEKEVIYNEENRENFPYGFVRLVVLVYAIIPPNKQENFTVSNEEILVRSENKQFSWKQLGHELGETTIHIIESIYVKQTYSKYSIL</sequence>
<dbReference type="Proteomes" id="UP000615446">
    <property type="component" value="Unassembled WGS sequence"/>
</dbReference>
<dbReference type="EMBL" id="BLAL01000208">
    <property type="protein sequence ID" value="GES91880.1"/>
    <property type="molecule type" value="Genomic_DNA"/>
</dbReference>
<proteinExistence type="predicted"/>
<evidence type="ECO:0000313" key="3">
    <source>
        <dbReference type="Proteomes" id="UP000615446"/>
    </source>
</evidence>
<feature type="compositionally biased region" description="Basic and acidic residues" evidence="1">
    <location>
        <begin position="831"/>
        <end position="843"/>
    </location>
</feature>